<comment type="caution">
    <text evidence="1">The sequence shown here is derived from an EMBL/GenBank/DDBJ whole genome shotgun (WGS) entry which is preliminary data.</text>
</comment>
<name>A0AAD9KI83_RIDPI</name>
<dbReference type="EMBL" id="JAODUO010001043">
    <property type="protein sequence ID" value="KAK2171651.1"/>
    <property type="molecule type" value="Genomic_DNA"/>
</dbReference>
<gene>
    <name evidence="1" type="ORF">NP493_1048g00016</name>
</gene>
<evidence type="ECO:0000313" key="1">
    <source>
        <dbReference type="EMBL" id="KAK2171651.1"/>
    </source>
</evidence>
<proteinExistence type="predicted"/>
<accession>A0AAD9KI83</accession>
<evidence type="ECO:0000313" key="2">
    <source>
        <dbReference type="Proteomes" id="UP001209878"/>
    </source>
</evidence>
<organism evidence="1 2">
    <name type="scientific">Ridgeia piscesae</name>
    <name type="common">Tubeworm</name>
    <dbReference type="NCBI Taxonomy" id="27915"/>
    <lineage>
        <taxon>Eukaryota</taxon>
        <taxon>Metazoa</taxon>
        <taxon>Spiralia</taxon>
        <taxon>Lophotrochozoa</taxon>
        <taxon>Annelida</taxon>
        <taxon>Polychaeta</taxon>
        <taxon>Sedentaria</taxon>
        <taxon>Canalipalpata</taxon>
        <taxon>Sabellida</taxon>
        <taxon>Siboglinidae</taxon>
        <taxon>Ridgeia</taxon>
    </lineage>
</organism>
<dbReference type="Proteomes" id="UP001209878">
    <property type="component" value="Unassembled WGS sequence"/>
</dbReference>
<protein>
    <submittedName>
        <fullName evidence="1">Uncharacterized protein</fullName>
    </submittedName>
</protein>
<sequence length="90" mass="9743">MGVETDLTKLAGWPEPGAYADRLNAYVGNQQASGFQDGHNQSGQELSFGFQSGQSCMMCPSQIPCTRPKEGLLMVCHCKHPPAEAQTQDK</sequence>
<keyword evidence="2" id="KW-1185">Reference proteome</keyword>
<dbReference type="AlphaFoldDB" id="A0AAD9KI83"/>
<reference evidence="1" key="1">
    <citation type="journal article" date="2023" name="Mol. Biol. Evol.">
        <title>Third-Generation Sequencing Reveals the Adaptive Role of the Epigenome in Three Deep-Sea Polychaetes.</title>
        <authorList>
            <person name="Perez M."/>
            <person name="Aroh O."/>
            <person name="Sun Y."/>
            <person name="Lan Y."/>
            <person name="Juniper S.K."/>
            <person name="Young C.R."/>
            <person name="Angers B."/>
            <person name="Qian P.Y."/>
        </authorList>
    </citation>
    <scope>NUCLEOTIDE SEQUENCE</scope>
    <source>
        <strain evidence="1">R07B-5</strain>
    </source>
</reference>